<dbReference type="RefSeq" id="WP_094897028.1">
    <property type="nucleotide sequence ID" value="NZ_CP029426.2"/>
</dbReference>
<dbReference type="EMBL" id="CP029426">
    <property type="protein sequence ID" value="AWM01216.1"/>
    <property type="molecule type" value="Genomic_DNA"/>
</dbReference>
<keyword evidence="1" id="KW-0732">Signal</keyword>
<accession>A0A2U8PTS5</accession>
<gene>
    <name evidence="2" type="ORF">CIT40_15015</name>
</gene>
<reference evidence="2 3" key="1">
    <citation type="journal article" date="2017" name="Syst. Appl. Microbiol.">
        <title>Soybeans inoculated with root zone soils of Canadian native legumes harbour diverse and novel Bradyrhizobium spp. that possess agricultural potential.</title>
        <authorList>
            <person name="Bromfield E.S.P."/>
            <person name="Cloutier S."/>
            <person name="Tambong J.T."/>
            <person name="Tran Thi T.V."/>
        </authorList>
    </citation>
    <scope>NUCLEOTIDE SEQUENCE [LARGE SCALE GENOMIC DNA]</scope>
    <source>
        <strain evidence="2 3">39S1MB</strain>
    </source>
</reference>
<protein>
    <recommendedName>
        <fullName evidence="4">Argininosuccinate lyase</fullName>
    </recommendedName>
</protein>
<keyword evidence="3" id="KW-1185">Reference proteome</keyword>
<feature type="signal peptide" evidence="1">
    <location>
        <begin position="1"/>
        <end position="22"/>
    </location>
</feature>
<evidence type="ECO:0000313" key="3">
    <source>
        <dbReference type="Proteomes" id="UP000215884"/>
    </source>
</evidence>
<dbReference type="AlphaFoldDB" id="A0A2U8PTS5"/>
<evidence type="ECO:0000313" key="2">
    <source>
        <dbReference type="EMBL" id="AWM01216.1"/>
    </source>
</evidence>
<dbReference type="OrthoDB" id="4736977at2"/>
<dbReference type="KEGG" id="brq:CIT40_15015"/>
<name>A0A2U8PTS5_9BRAD</name>
<proteinExistence type="predicted"/>
<dbReference type="Proteomes" id="UP000215884">
    <property type="component" value="Chromosome"/>
</dbReference>
<evidence type="ECO:0008006" key="4">
    <source>
        <dbReference type="Google" id="ProtNLM"/>
    </source>
</evidence>
<feature type="chain" id="PRO_5016167246" description="Argininosuccinate lyase" evidence="1">
    <location>
        <begin position="23"/>
        <end position="122"/>
    </location>
</feature>
<organism evidence="2 3">
    <name type="scientific">Bradyrhizobium amphicarpaeae</name>
    <dbReference type="NCBI Taxonomy" id="1404768"/>
    <lineage>
        <taxon>Bacteria</taxon>
        <taxon>Pseudomonadati</taxon>
        <taxon>Pseudomonadota</taxon>
        <taxon>Alphaproteobacteria</taxon>
        <taxon>Hyphomicrobiales</taxon>
        <taxon>Nitrobacteraceae</taxon>
        <taxon>Bradyrhizobium</taxon>
    </lineage>
</organism>
<evidence type="ECO:0000256" key="1">
    <source>
        <dbReference type="SAM" id="SignalP"/>
    </source>
</evidence>
<sequence length="122" mass="13797">MRYFLSGLIAIGLSIAAMPSFAADARNVTVVNETGYAIKFLGFNAPDDGLDEWDNELDKVLQNQASTYVEFDEDDDGCVWNIRVDWKNYDEAVLWKNVNLCKMTALRLRYDPGTKTTSFLAE</sequence>
<reference evidence="2 3" key="2">
    <citation type="journal article" date="2019" name="Int. J. Syst. Evol. Microbiol.">
        <title>Description and complete genome sequence of Bradyrhizobium amphicarpaeae sp. nov., harbouring photosystem and nitrogen-fixation genes.</title>
        <authorList>
            <person name="Bromfield E.S.P."/>
            <person name="Cloutier S."/>
            <person name="Nguyen H.D.T."/>
        </authorList>
    </citation>
    <scope>NUCLEOTIDE SEQUENCE [LARGE SCALE GENOMIC DNA]</scope>
    <source>
        <strain evidence="2 3">39S1MB</strain>
    </source>
</reference>